<reference evidence="1 2" key="1">
    <citation type="submission" date="2021-03" db="EMBL/GenBank/DDBJ databases">
        <title>Fibrella sp. HMF5405 genome sequencing and assembly.</title>
        <authorList>
            <person name="Kang H."/>
            <person name="Kim H."/>
            <person name="Bae S."/>
            <person name="Joh K."/>
        </authorList>
    </citation>
    <scope>NUCLEOTIDE SEQUENCE [LARGE SCALE GENOMIC DNA]</scope>
    <source>
        <strain evidence="1 2">HMF5405</strain>
    </source>
</reference>
<organism evidence="1 2">
    <name type="scientific">Fibrella forsythiae</name>
    <dbReference type="NCBI Taxonomy" id="2817061"/>
    <lineage>
        <taxon>Bacteria</taxon>
        <taxon>Pseudomonadati</taxon>
        <taxon>Bacteroidota</taxon>
        <taxon>Cytophagia</taxon>
        <taxon>Cytophagales</taxon>
        <taxon>Spirosomataceae</taxon>
        <taxon>Fibrella</taxon>
    </lineage>
</organism>
<name>A0ABS3JP59_9BACT</name>
<keyword evidence="2" id="KW-1185">Reference proteome</keyword>
<accession>A0ABS3JP59</accession>
<dbReference type="PROSITE" id="PS51257">
    <property type="entry name" value="PROKAR_LIPOPROTEIN"/>
    <property type="match status" value="1"/>
</dbReference>
<dbReference type="RefSeq" id="WP_207331745.1">
    <property type="nucleotide sequence ID" value="NZ_JAFMYW010000009.1"/>
</dbReference>
<dbReference type="Proteomes" id="UP000664628">
    <property type="component" value="Unassembled WGS sequence"/>
</dbReference>
<gene>
    <name evidence="1" type="ORF">J2I46_24605</name>
</gene>
<evidence type="ECO:0000313" key="1">
    <source>
        <dbReference type="EMBL" id="MBO0951787.1"/>
    </source>
</evidence>
<dbReference type="EMBL" id="JAFMYW010000009">
    <property type="protein sequence ID" value="MBO0951787.1"/>
    <property type="molecule type" value="Genomic_DNA"/>
</dbReference>
<evidence type="ECO:0000313" key="2">
    <source>
        <dbReference type="Proteomes" id="UP000664628"/>
    </source>
</evidence>
<sequence>MVRPIRSLLLLLSVSLGVGLLSCKDQSMINSQPLQKPILLPTSIEWHSDGTLAHWVYRSLFAYNSQNQLLSVRDSLLTSGDAPKPWAQFSYTANRLTTITLNTELFDNTLQSYSKASSFSLTYVGNTLTAQAQIGDQPVKQVSIQLNEAGYPVNTNVALGRLYLDNQGHLDYLTESKKNEERNRSQFIQVLDQQYDQHQNIFSTSKEYQLMAALIAASDQLMTLSRPLSILDNPLTNNNLVSRTTKSCTTSFERFTCTTGIITYATQGVNEFGFPTQRSCPSGPMGTFSFTISYKRVN</sequence>
<comment type="caution">
    <text evidence="1">The sequence shown here is derived from an EMBL/GenBank/DDBJ whole genome shotgun (WGS) entry which is preliminary data.</text>
</comment>
<proteinExistence type="predicted"/>
<protein>
    <recommendedName>
        <fullName evidence="3">Lipoprotein</fullName>
    </recommendedName>
</protein>
<evidence type="ECO:0008006" key="3">
    <source>
        <dbReference type="Google" id="ProtNLM"/>
    </source>
</evidence>